<organism evidence="1">
    <name type="scientific">Salvia splendens</name>
    <name type="common">Scarlet sage</name>
    <dbReference type="NCBI Taxonomy" id="180675"/>
    <lineage>
        <taxon>Eukaryota</taxon>
        <taxon>Viridiplantae</taxon>
        <taxon>Streptophyta</taxon>
        <taxon>Embryophyta</taxon>
        <taxon>Tracheophyta</taxon>
        <taxon>Spermatophyta</taxon>
        <taxon>Magnoliopsida</taxon>
        <taxon>eudicotyledons</taxon>
        <taxon>Gunneridae</taxon>
        <taxon>Pentapetalae</taxon>
        <taxon>asterids</taxon>
        <taxon>lamiids</taxon>
        <taxon>Lamiales</taxon>
        <taxon>Lamiaceae</taxon>
        <taxon>Nepetoideae</taxon>
        <taxon>Mentheae</taxon>
        <taxon>Salviinae</taxon>
        <taxon>Salvia</taxon>
        <taxon>Salvia subgen. Calosphace</taxon>
        <taxon>core Calosphace</taxon>
    </lineage>
</organism>
<protein>
    <submittedName>
        <fullName evidence="1">Uncharacterized protein</fullName>
    </submittedName>
</protein>
<dbReference type="AlphaFoldDB" id="A0A8X8YIN2"/>
<reference evidence="1" key="2">
    <citation type="submission" date="2020-08" db="EMBL/GenBank/DDBJ databases">
        <title>Plant Genome Project.</title>
        <authorList>
            <person name="Zhang R.-G."/>
        </authorList>
    </citation>
    <scope>NUCLEOTIDE SEQUENCE</scope>
    <source>
        <strain evidence="1">Huo1</strain>
        <tissue evidence="1">Leaf</tissue>
    </source>
</reference>
<keyword evidence="2" id="KW-1185">Reference proteome</keyword>
<dbReference type="PANTHER" id="PTHR31973:SF187">
    <property type="entry name" value="MUTATOR TRANSPOSASE MUDRA PROTEIN"/>
    <property type="match status" value="1"/>
</dbReference>
<gene>
    <name evidence="1" type="ORF">SASPL_105235</name>
</gene>
<accession>A0A8X8YIN2</accession>
<name>A0A8X8YIN2_SALSN</name>
<comment type="caution">
    <text evidence="1">The sequence shown here is derived from an EMBL/GenBank/DDBJ whole genome shotgun (WGS) entry which is preliminary data.</text>
</comment>
<evidence type="ECO:0000313" key="1">
    <source>
        <dbReference type="EMBL" id="KAG6433620.1"/>
    </source>
</evidence>
<dbReference type="Proteomes" id="UP000298416">
    <property type="component" value="Unassembled WGS sequence"/>
</dbReference>
<sequence length="302" mass="35322">MDADLGSDYDIDINLDEFDGILTFYDSDFDLVDDINIDELNDVVDVIPLYVNVWEDERNGDGRDGMIKESEFDENMDKEDEIWAEGEGSESDGTTSVHSSEEEARSRWHVFNAKRDMKDPKFSMECYLQTRRASTNKKEKAIQIKKFKDNHKCALEIPQRYITYKWLSETYKEHLRADPKFSNKSLAHQLEVDFKEKTCGSKLWRARRHALEKVIKSEVEQLWTFMSDKEKGLIVALDELMPHAEKRFCVRHLWKNLCRATTIKGGPELKDLLWNAAKATYPAEYYRRMALMKKKISRHGSG</sequence>
<dbReference type="EMBL" id="PNBA02000002">
    <property type="protein sequence ID" value="KAG6433620.1"/>
    <property type="molecule type" value="Genomic_DNA"/>
</dbReference>
<dbReference type="PANTHER" id="PTHR31973">
    <property type="entry name" value="POLYPROTEIN, PUTATIVE-RELATED"/>
    <property type="match status" value="1"/>
</dbReference>
<proteinExistence type="predicted"/>
<evidence type="ECO:0000313" key="2">
    <source>
        <dbReference type="Proteomes" id="UP000298416"/>
    </source>
</evidence>
<reference evidence="1" key="1">
    <citation type="submission" date="2018-01" db="EMBL/GenBank/DDBJ databases">
        <authorList>
            <person name="Mao J.F."/>
        </authorList>
    </citation>
    <scope>NUCLEOTIDE SEQUENCE</scope>
    <source>
        <strain evidence="1">Huo1</strain>
        <tissue evidence="1">Leaf</tissue>
    </source>
</reference>